<evidence type="ECO:0000313" key="2">
    <source>
        <dbReference type="Proteomes" id="UP001190700"/>
    </source>
</evidence>
<name>A0AAE0FH91_9CHLO</name>
<proteinExistence type="predicted"/>
<reference evidence="1 2" key="1">
    <citation type="journal article" date="2015" name="Genome Biol. Evol.">
        <title>Comparative Genomics of a Bacterivorous Green Alga Reveals Evolutionary Causalities and Consequences of Phago-Mixotrophic Mode of Nutrition.</title>
        <authorList>
            <person name="Burns J.A."/>
            <person name="Paasch A."/>
            <person name="Narechania A."/>
            <person name="Kim E."/>
        </authorList>
    </citation>
    <scope>NUCLEOTIDE SEQUENCE [LARGE SCALE GENOMIC DNA]</scope>
    <source>
        <strain evidence="1 2">PLY_AMNH</strain>
    </source>
</reference>
<sequence>GKTSYRRRTLPVDAETWKLGNTPTRASQSLLKAHLGSKSRATRERCSGETSKLGFAYDVFDSEIAPYQLLHSGLPCCVHSRH</sequence>
<dbReference type="EMBL" id="LGRX02018752">
    <property type="protein sequence ID" value="KAK3259423.1"/>
    <property type="molecule type" value="Genomic_DNA"/>
</dbReference>
<protein>
    <submittedName>
        <fullName evidence="1">Uncharacterized protein</fullName>
    </submittedName>
</protein>
<comment type="caution">
    <text evidence="1">The sequence shown here is derived from an EMBL/GenBank/DDBJ whole genome shotgun (WGS) entry which is preliminary data.</text>
</comment>
<evidence type="ECO:0000313" key="1">
    <source>
        <dbReference type="EMBL" id="KAK3259423.1"/>
    </source>
</evidence>
<dbReference type="Proteomes" id="UP001190700">
    <property type="component" value="Unassembled WGS sequence"/>
</dbReference>
<gene>
    <name evidence="1" type="ORF">CYMTET_31578</name>
</gene>
<accession>A0AAE0FH91</accession>
<keyword evidence="2" id="KW-1185">Reference proteome</keyword>
<feature type="non-terminal residue" evidence="1">
    <location>
        <position position="1"/>
    </location>
</feature>
<organism evidence="1 2">
    <name type="scientific">Cymbomonas tetramitiformis</name>
    <dbReference type="NCBI Taxonomy" id="36881"/>
    <lineage>
        <taxon>Eukaryota</taxon>
        <taxon>Viridiplantae</taxon>
        <taxon>Chlorophyta</taxon>
        <taxon>Pyramimonadophyceae</taxon>
        <taxon>Pyramimonadales</taxon>
        <taxon>Pyramimonadaceae</taxon>
        <taxon>Cymbomonas</taxon>
    </lineage>
</organism>
<dbReference type="AlphaFoldDB" id="A0AAE0FH91"/>